<dbReference type="PANTHER" id="PTHR30027">
    <property type="entry name" value="RIBOSOMAL RNA SMALL SUBUNIT METHYLTRANSFERASE E"/>
    <property type="match status" value="1"/>
</dbReference>
<keyword evidence="3 10" id="KW-0963">Cytoplasm</keyword>
<keyword evidence="6 10" id="KW-0808">Transferase</keyword>
<comment type="catalytic activity">
    <reaction evidence="9 10">
        <text>uridine(1498) in 16S rRNA + S-adenosyl-L-methionine = N(3)-methyluridine(1498) in 16S rRNA + S-adenosyl-L-homocysteine + H(+)</text>
        <dbReference type="Rhea" id="RHEA:42920"/>
        <dbReference type="Rhea" id="RHEA-COMP:10283"/>
        <dbReference type="Rhea" id="RHEA-COMP:10284"/>
        <dbReference type="ChEBI" id="CHEBI:15378"/>
        <dbReference type="ChEBI" id="CHEBI:57856"/>
        <dbReference type="ChEBI" id="CHEBI:59789"/>
        <dbReference type="ChEBI" id="CHEBI:65315"/>
        <dbReference type="ChEBI" id="CHEBI:74502"/>
        <dbReference type="EC" id="2.1.1.193"/>
    </reaction>
</comment>
<dbReference type="PIRSF" id="PIRSF015601">
    <property type="entry name" value="MTase_slr0722"/>
    <property type="match status" value="1"/>
</dbReference>
<dbReference type="NCBIfam" id="NF008695">
    <property type="entry name" value="PRK11713.3-3"/>
    <property type="match status" value="1"/>
</dbReference>
<accession>A0ABN7KBY3</accession>
<evidence type="ECO:0000256" key="4">
    <source>
        <dbReference type="ARBA" id="ARBA00022552"/>
    </source>
</evidence>
<dbReference type="InterPro" id="IPR046887">
    <property type="entry name" value="RsmE_PUA-like"/>
</dbReference>
<evidence type="ECO:0000256" key="10">
    <source>
        <dbReference type="PIRNR" id="PIRNR015601"/>
    </source>
</evidence>
<sequence>MKFLFEPDAGKELLELVNEPFLHLKARRLQAGQRLELRNLKDKKAYLYEIISFGRRSATLELIFSSINETKTYPLALAWAVVDPKIIEKTLPFLSELGVGKIIFVYTKFSQANFKLDVERFERICALSCEQSGRESLIEFEIFKTLDDFLKTYKDVALVNFGGKSFENYKNELLFIGPEGGFSADEVAKFSSSYAPMSKDILRSQTAIVATAAKLAF</sequence>
<evidence type="ECO:0000259" key="12">
    <source>
        <dbReference type="Pfam" id="PF20260"/>
    </source>
</evidence>
<dbReference type="NCBIfam" id="TIGR00046">
    <property type="entry name" value="RsmE family RNA methyltransferase"/>
    <property type="match status" value="1"/>
</dbReference>
<evidence type="ECO:0000256" key="8">
    <source>
        <dbReference type="ARBA" id="ARBA00025699"/>
    </source>
</evidence>
<keyword evidence="4 10" id="KW-0698">rRNA processing</keyword>
<keyword evidence="7 10" id="KW-0949">S-adenosyl-L-methionine</keyword>
<evidence type="ECO:0000259" key="11">
    <source>
        <dbReference type="Pfam" id="PF04452"/>
    </source>
</evidence>
<evidence type="ECO:0000256" key="1">
    <source>
        <dbReference type="ARBA" id="ARBA00004496"/>
    </source>
</evidence>
<dbReference type="InterPro" id="IPR006700">
    <property type="entry name" value="RsmE"/>
</dbReference>
<dbReference type="Pfam" id="PF20260">
    <property type="entry name" value="PUA_4"/>
    <property type="match status" value="1"/>
</dbReference>
<dbReference type="PANTHER" id="PTHR30027:SF3">
    <property type="entry name" value="16S RRNA (URACIL(1498)-N(3))-METHYLTRANSFERASE"/>
    <property type="match status" value="1"/>
</dbReference>
<dbReference type="RefSeq" id="WP_230057170.1">
    <property type="nucleotide sequence ID" value="NZ_CAJHOE010000004.1"/>
</dbReference>
<name>A0ABN7KBY3_9BACT</name>
<evidence type="ECO:0000256" key="2">
    <source>
        <dbReference type="ARBA" id="ARBA00005528"/>
    </source>
</evidence>
<feature type="domain" description="Ribosomal RNA small subunit methyltransferase E PUA-like" evidence="12">
    <location>
        <begin position="22"/>
        <end position="62"/>
    </location>
</feature>
<dbReference type="InterPro" id="IPR046886">
    <property type="entry name" value="RsmE_MTase_dom"/>
</dbReference>
<dbReference type="EMBL" id="CAJHOE010000004">
    <property type="protein sequence ID" value="CAD7288652.1"/>
    <property type="molecule type" value="Genomic_DNA"/>
</dbReference>
<feature type="domain" description="Ribosomal RNA small subunit methyltransferase E methyltransferase" evidence="11">
    <location>
        <begin position="73"/>
        <end position="214"/>
    </location>
</feature>
<dbReference type="Gene3D" id="3.40.1280.10">
    <property type="match status" value="1"/>
</dbReference>
<evidence type="ECO:0000256" key="7">
    <source>
        <dbReference type="ARBA" id="ARBA00022691"/>
    </source>
</evidence>
<dbReference type="Pfam" id="PF04452">
    <property type="entry name" value="Methyltrans_RNA"/>
    <property type="match status" value="1"/>
</dbReference>
<dbReference type="EC" id="2.1.1.193" evidence="10"/>
<evidence type="ECO:0000256" key="6">
    <source>
        <dbReference type="ARBA" id="ARBA00022679"/>
    </source>
</evidence>
<comment type="function">
    <text evidence="8 10">Specifically methylates the N3 position of the uracil ring of uridine 1498 (m3U1498) in 16S rRNA. Acts on the fully assembled 30S ribosomal subunit.</text>
</comment>
<protein>
    <recommendedName>
        <fullName evidence="10">Ribosomal RNA small subunit methyltransferase E</fullName>
        <ecNumber evidence="10">2.1.1.193</ecNumber>
    </recommendedName>
</protein>
<reference evidence="13 14" key="1">
    <citation type="submission" date="2020-11" db="EMBL/GenBank/DDBJ databases">
        <authorList>
            <person name="Peeters C."/>
        </authorList>
    </citation>
    <scope>NUCLEOTIDE SEQUENCE [LARGE SCALE GENOMIC DNA]</scope>
    <source>
        <strain evidence="13 14">LMG 8286</strain>
    </source>
</reference>
<proteinExistence type="inferred from homology"/>
<evidence type="ECO:0000313" key="13">
    <source>
        <dbReference type="EMBL" id="CAD7288652.1"/>
    </source>
</evidence>
<organism evidence="13 14">
    <name type="scientific">Campylobacter suis</name>
    <dbReference type="NCBI Taxonomy" id="2790657"/>
    <lineage>
        <taxon>Bacteria</taxon>
        <taxon>Pseudomonadati</taxon>
        <taxon>Campylobacterota</taxon>
        <taxon>Epsilonproteobacteria</taxon>
        <taxon>Campylobacterales</taxon>
        <taxon>Campylobacteraceae</taxon>
        <taxon>Campylobacter</taxon>
    </lineage>
</organism>
<dbReference type="Proteomes" id="UP000789359">
    <property type="component" value="Unassembled WGS sequence"/>
</dbReference>
<evidence type="ECO:0000256" key="9">
    <source>
        <dbReference type="ARBA" id="ARBA00047944"/>
    </source>
</evidence>
<gene>
    <name evidence="13" type="ORF">LMG8286_01425</name>
</gene>
<comment type="similarity">
    <text evidence="2 10">Belongs to the RNA methyltransferase RsmE family.</text>
</comment>
<keyword evidence="14" id="KW-1185">Reference proteome</keyword>
<keyword evidence="5 10" id="KW-0489">Methyltransferase</keyword>
<dbReference type="InterPro" id="IPR029028">
    <property type="entry name" value="Alpha/beta_knot_MTases"/>
</dbReference>
<comment type="subcellular location">
    <subcellularLocation>
        <location evidence="1 10">Cytoplasm</location>
    </subcellularLocation>
</comment>
<dbReference type="InterPro" id="IPR029026">
    <property type="entry name" value="tRNA_m1G_MTases_N"/>
</dbReference>
<dbReference type="SUPFAM" id="SSF75217">
    <property type="entry name" value="alpha/beta knot"/>
    <property type="match status" value="1"/>
</dbReference>
<dbReference type="CDD" id="cd18084">
    <property type="entry name" value="RsmE-like"/>
    <property type="match status" value="1"/>
</dbReference>
<comment type="caution">
    <text evidence="13">The sequence shown here is derived from an EMBL/GenBank/DDBJ whole genome shotgun (WGS) entry which is preliminary data.</text>
</comment>
<evidence type="ECO:0000256" key="3">
    <source>
        <dbReference type="ARBA" id="ARBA00022490"/>
    </source>
</evidence>
<evidence type="ECO:0000256" key="5">
    <source>
        <dbReference type="ARBA" id="ARBA00022603"/>
    </source>
</evidence>
<evidence type="ECO:0000313" key="14">
    <source>
        <dbReference type="Proteomes" id="UP000789359"/>
    </source>
</evidence>